<dbReference type="FunFam" id="3.40.50.720:FF:000084">
    <property type="entry name" value="Short-chain dehydrogenase reductase"/>
    <property type="match status" value="1"/>
</dbReference>
<dbReference type="PANTHER" id="PTHR43943">
    <property type="entry name" value="DEHYDROGENASE/REDUCTASE (SDR FAMILY) MEMBER 4"/>
    <property type="match status" value="1"/>
</dbReference>
<dbReference type="GO" id="GO:0016491">
    <property type="term" value="F:oxidoreductase activity"/>
    <property type="evidence" value="ECO:0007669"/>
    <property type="project" value="UniProtKB-KW"/>
</dbReference>
<keyword evidence="2" id="KW-0560">Oxidoreductase</keyword>
<protein>
    <submittedName>
        <fullName evidence="3">SDR family NAD(P)-dependent oxidoreductase</fullName>
    </submittedName>
</protein>
<sequence length="252" mass="26526">MDLGLKGLKVILTGGSRGIGRAALEIFAAEGCDIGFFSRNAEQVAETVDSLSKHGGKVIGEAFDMDNFDAYPEWLTKTADALGGCDIFIPNVSASGAGATDDWDKCVQYDLKGTAIGAGALEPYLEKSDNGSIVVMSSTAGAETFLVPQPYNAIKGALMTYTKQLSQHLGPKHIRVNAVSPGPIKFPGGNWETIETAMPELYDATIGQMALGRFGSPEDVAKAVVFLASPASSYTTGTNIVVDGGYTKRVQF</sequence>
<dbReference type="Proteomes" id="UP000252289">
    <property type="component" value="Unassembled WGS sequence"/>
</dbReference>
<dbReference type="EMBL" id="QOQK01000010">
    <property type="protein sequence ID" value="RCL84639.1"/>
    <property type="molecule type" value="Genomic_DNA"/>
</dbReference>
<dbReference type="AlphaFoldDB" id="A0A368EMQ6"/>
<name>A0A368EMQ6_9PROT</name>
<dbReference type="CDD" id="cd05233">
    <property type="entry name" value="SDR_c"/>
    <property type="match status" value="1"/>
</dbReference>
<evidence type="ECO:0000313" key="4">
    <source>
        <dbReference type="Proteomes" id="UP000252289"/>
    </source>
</evidence>
<dbReference type="InterPro" id="IPR002347">
    <property type="entry name" value="SDR_fam"/>
</dbReference>
<accession>A0A368EMQ6</accession>
<comment type="similarity">
    <text evidence="1">Belongs to the short-chain dehydrogenases/reductases (SDR) family.</text>
</comment>
<dbReference type="PRINTS" id="PR00081">
    <property type="entry name" value="GDHRDH"/>
</dbReference>
<dbReference type="PANTHER" id="PTHR43943:SF17">
    <property type="entry name" value="3-PHENYLPROPIONATE-DIHYDRODIOL_CINNAMIC ACID-DIHYDRODIOL DEHYDROGENASE"/>
    <property type="match status" value="1"/>
</dbReference>
<dbReference type="Gene3D" id="3.40.50.720">
    <property type="entry name" value="NAD(P)-binding Rossmann-like Domain"/>
    <property type="match status" value="1"/>
</dbReference>
<comment type="caution">
    <text evidence="3">The sequence shown here is derived from an EMBL/GenBank/DDBJ whole genome shotgun (WGS) entry which is preliminary data.</text>
</comment>
<evidence type="ECO:0000256" key="1">
    <source>
        <dbReference type="ARBA" id="ARBA00006484"/>
    </source>
</evidence>
<evidence type="ECO:0000256" key="2">
    <source>
        <dbReference type="ARBA" id="ARBA00023002"/>
    </source>
</evidence>
<dbReference type="SUPFAM" id="SSF51735">
    <property type="entry name" value="NAD(P)-binding Rossmann-fold domains"/>
    <property type="match status" value="1"/>
</dbReference>
<organism evidence="3 4">
    <name type="scientific">PS1 clade bacterium</name>
    <dbReference type="NCBI Taxonomy" id="2175152"/>
    <lineage>
        <taxon>Bacteria</taxon>
        <taxon>Pseudomonadati</taxon>
        <taxon>Pseudomonadota</taxon>
        <taxon>Alphaproteobacteria</taxon>
        <taxon>PS1 clade</taxon>
    </lineage>
</organism>
<reference evidence="3 4" key="1">
    <citation type="journal article" date="2018" name="Microbiome">
        <title>Fine metagenomic profile of the Mediterranean stratified and mixed water columns revealed by assembly and recruitment.</title>
        <authorList>
            <person name="Haro-Moreno J.M."/>
            <person name="Lopez-Perez M."/>
            <person name="De La Torre J.R."/>
            <person name="Picazo A."/>
            <person name="Camacho A."/>
            <person name="Rodriguez-Valera F."/>
        </authorList>
    </citation>
    <scope>NUCLEOTIDE SEQUENCE [LARGE SCALE GENOMIC DNA]</scope>
    <source>
        <strain evidence="3">MED-G50</strain>
    </source>
</reference>
<evidence type="ECO:0000313" key="3">
    <source>
        <dbReference type="EMBL" id="RCL84639.1"/>
    </source>
</evidence>
<dbReference type="InterPro" id="IPR036291">
    <property type="entry name" value="NAD(P)-bd_dom_sf"/>
</dbReference>
<proteinExistence type="inferred from homology"/>
<dbReference type="Pfam" id="PF13561">
    <property type="entry name" value="adh_short_C2"/>
    <property type="match status" value="1"/>
</dbReference>
<gene>
    <name evidence="3" type="ORF">DBW64_03040</name>
</gene>